<name>A0A6J6BCC6_9ZZZZ</name>
<dbReference type="SFLD" id="SFLDG01135">
    <property type="entry name" value="C1.5.6:_HAD__Beta-PGM__Phospha"/>
    <property type="match status" value="1"/>
</dbReference>
<dbReference type="Pfam" id="PF00702">
    <property type="entry name" value="Hydrolase"/>
    <property type="match status" value="1"/>
</dbReference>
<sequence length="232" mass="25736">MFFSKSGLKAVLFDMDGTIIDSEPYWLKSEQDLAAEHAAEWTEQDGHRMIGLSLTESSKLIKEHLGSELEPDEIVQRLTNSVNSQLAKEIPWRPGAQELIRELRRKNIKTALVTMSMRRTALQVVEAMPFKAFDVVIAGDDVVHGKPHAEPYVKAAGALGLKPSECIAFEDSITGILSAEAAGTVAIGIPNMMIIPARPDRNLWPTLEGVTVKHLKAFHAEITNRRKQEQND</sequence>
<dbReference type="NCBIfam" id="TIGR01509">
    <property type="entry name" value="HAD-SF-IA-v3"/>
    <property type="match status" value="1"/>
</dbReference>
<dbReference type="SUPFAM" id="SSF56784">
    <property type="entry name" value="HAD-like"/>
    <property type="match status" value="1"/>
</dbReference>
<evidence type="ECO:0000313" key="1">
    <source>
        <dbReference type="EMBL" id="CAB4536485.1"/>
    </source>
</evidence>
<dbReference type="PANTHER" id="PTHR18901:SF38">
    <property type="entry name" value="PSEUDOURIDINE-5'-PHOSPHATASE"/>
    <property type="match status" value="1"/>
</dbReference>
<dbReference type="PRINTS" id="PR00413">
    <property type="entry name" value="HADHALOGNASE"/>
</dbReference>
<gene>
    <name evidence="1" type="ORF">UFOPK1410_00486</name>
</gene>
<dbReference type="InterPro" id="IPR023214">
    <property type="entry name" value="HAD_sf"/>
</dbReference>
<proteinExistence type="predicted"/>
<dbReference type="InterPro" id="IPR036412">
    <property type="entry name" value="HAD-like_sf"/>
</dbReference>
<dbReference type="EMBL" id="CAEZSH010000044">
    <property type="protein sequence ID" value="CAB4536485.1"/>
    <property type="molecule type" value="Genomic_DNA"/>
</dbReference>
<organism evidence="1">
    <name type="scientific">freshwater metagenome</name>
    <dbReference type="NCBI Taxonomy" id="449393"/>
    <lineage>
        <taxon>unclassified sequences</taxon>
        <taxon>metagenomes</taxon>
        <taxon>ecological metagenomes</taxon>
    </lineage>
</organism>
<dbReference type="InterPro" id="IPR023198">
    <property type="entry name" value="PGP-like_dom2"/>
</dbReference>
<protein>
    <submittedName>
        <fullName evidence="1">Unannotated protein</fullName>
    </submittedName>
</protein>
<dbReference type="Gene3D" id="3.40.50.1000">
    <property type="entry name" value="HAD superfamily/HAD-like"/>
    <property type="match status" value="1"/>
</dbReference>
<dbReference type="SFLD" id="SFLDS00003">
    <property type="entry name" value="Haloacid_Dehalogenase"/>
    <property type="match status" value="1"/>
</dbReference>
<dbReference type="SFLD" id="SFLDG01129">
    <property type="entry name" value="C1.5:_HAD__Beta-PGM__Phosphata"/>
    <property type="match status" value="1"/>
</dbReference>
<dbReference type="InterPro" id="IPR006439">
    <property type="entry name" value="HAD-SF_hydro_IA"/>
</dbReference>
<dbReference type="AlphaFoldDB" id="A0A6J6BCC6"/>
<dbReference type="Gene3D" id="1.10.150.240">
    <property type="entry name" value="Putative phosphatase, domain 2"/>
    <property type="match status" value="1"/>
</dbReference>
<reference evidence="1" key="1">
    <citation type="submission" date="2020-05" db="EMBL/GenBank/DDBJ databases">
        <authorList>
            <person name="Chiriac C."/>
            <person name="Salcher M."/>
            <person name="Ghai R."/>
            <person name="Kavagutti S V."/>
        </authorList>
    </citation>
    <scope>NUCLEOTIDE SEQUENCE</scope>
</reference>
<accession>A0A6J6BCC6</accession>
<dbReference type="PANTHER" id="PTHR18901">
    <property type="entry name" value="2-DEOXYGLUCOSE-6-PHOSPHATE PHOSPHATASE 2"/>
    <property type="match status" value="1"/>
</dbReference>
<dbReference type="CDD" id="cd07505">
    <property type="entry name" value="HAD_BPGM-like"/>
    <property type="match status" value="1"/>
</dbReference>